<organism evidence="7 8">
    <name type="scientific">Maioricimonas rarisocia</name>
    <dbReference type="NCBI Taxonomy" id="2528026"/>
    <lineage>
        <taxon>Bacteria</taxon>
        <taxon>Pseudomonadati</taxon>
        <taxon>Planctomycetota</taxon>
        <taxon>Planctomycetia</taxon>
        <taxon>Planctomycetales</taxon>
        <taxon>Planctomycetaceae</taxon>
        <taxon>Maioricimonas</taxon>
    </lineage>
</organism>
<evidence type="ECO:0000256" key="5">
    <source>
        <dbReference type="ARBA" id="ARBA00023136"/>
    </source>
</evidence>
<dbReference type="InterPro" id="IPR045584">
    <property type="entry name" value="Pilin-like"/>
</dbReference>
<accession>A0A517Z191</accession>
<evidence type="ECO:0000256" key="4">
    <source>
        <dbReference type="ARBA" id="ARBA00022989"/>
    </source>
</evidence>
<feature type="transmembrane region" description="Helical" evidence="6">
    <location>
        <begin position="20"/>
        <end position="40"/>
    </location>
</feature>
<evidence type="ECO:0000256" key="6">
    <source>
        <dbReference type="SAM" id="Phobius"/>
    </source>
</evidence>
<keyword evidence="4 6" id="KW-1133">Transmembrane helix</keyword>
<dbReference type="Pfam" id="PF07963">
    <property type="entry name" value="N_methyl"/>
    <property type="match status" value="1"/>
</dbReference>
<dbReference type="OrthoDB" id="214451at2"/>
<dbReference type="RefSeq" id="WP_145366923.1">
    <property type="nucleotide sequence ID" value="NZ_CP036275.1"/>
</dbReference>
<dbReference type="KEGG" id="mri:Mal4_05220"/>
<evidence type="ECO:0000313" key="7">
    <source>
        <dbReference type="EMBL" id="QDU36238.1"/>
    </source>
</evidence>
<keyword evidence="5 6" id="KW-0472">Membrane</keyword>
<dbReference type="PANTHER" id="PTHR30093:SF44">
    <property type="entry name" value="TYPE II SECRETION SYSTEM CORE PROTEIN G"/>
    <property type="match status" value="1"/>
</dbReference>
<protein>
    <submittedName>
        <fullName evidence="7">Type II secretion system protein G</fullName>
    </submittedName>
</protein>
<evidence type="ECO:0000256" key="1">
    <source>
        <dbReference type="ARBA" id="ARBA00004167"/>
    </source>
</evidence>
<proteinExistence type="predicted"/>
<evidence type="ECO:0000256" key="3">
    <source>
        <dbReference type="ARBA" id="ARBA00022692"/>
    </source>
</evidence>
<reference evidence="7 8" key="1">
    <citation type="submission" date="2019-02" db="EMBL/GenBank/DDBJ databases">
        <title>Deep-cultivation of Planctomycetes and their phenomic and genomic characterization uncovers novel biology.</title>
        <authorList>
            <person name="Wiegand S."/>
            <person name="Jogler M."/>
            <person name="Boedeker C."/>
            <person name="Pinto D."/>
            <person name="Vollmers J."/>
            <person name="Rivas-Marin E."/>
            <person name="Kohn T."/>
            <person name="Peeters S.H."/>
            <person name="Heuer A."/>
            <person name="Rast P."/>
            <person name="Oberbeckmann S."/>
            <person name="Bunk B."/>
            <person name="Jeske O."/>
            <person name="Meyerdierks A."/>
            <person name="Storesund J.E."/>
            <person name="Kallscheuer N."/>
            <person name="Luecker S."/>
            <person name="Lage O.M."/>
            <person name="Pohl T."/>
            <person name="Merkel B.J."/>
            <person name="Hornburger P."/>
            <person name="Mueller R.-W."/>
            <person name="Bruemmer F."/>
            <person name="Labrenz M."/>
            <person name="Spormann A.M."/>
            <person name="Op den Camp H."/>
            <person name="Overmann J."/>
            <person name="Amann R."/>
            <person name="Jetten M.S.M."/>
            <person name="Mascher T."/>
            <person name="Medema M.H."/>
            <person name="Devos D.P."/>
            <person name="Kaster A.-K."/>
            <person name="Ovreas L."/>
            <person name="Rohde M."/>
            <person name="Galperin M.Y."/>
            <person name="Jogler C."/>
        </authorList>
    </citation>
    <scope>NUCLEOTIDE SEQUENCE [LARGE SCALE GENOMIC DNA]</scope>
    <source>
        <strain evidence="7 8">Mal4</strain>
    </source>
</reference>
<keyword evidence="3 6" id="KW-0812">Transmembrane</keyword>
<dbReference type="PROSITE" id="PS00409">
    <property type="entry name" value="PROKAR_NTER_METHYL"/>
    <property type="match status" value="1"/>
</dbReference>
<evidence type="ECO:0000313" key="8">
    <source>
        <dbReference type="Proteomes" id="UP000320496"/>
    </source>
</evidence>
<dbReference type="PANTHER" id="PTHR30093">
    <property type="entry name" value="GENERAL SECRETION PATHWAY PROTEIN G"/>
    <property type="match status" value="1"/>
</dbReference>
<dbReference type="NCBIfam" id="TIGR02532">
    <property type="entry name" value="IV_pilin_GFxxxE"/>
    <property type="match status" value="1"/>
</dbReference>
<comment type="subcellular location">
    <subcellularLocation>
        <location evidence="1">Membrane</location>
        <topology evidence="1">Single-pass membrane protein</topology>
    </subcellularLocation>
</comment>
<sequence>MNRPFVARTCSRRHRGFTLIELVIVVLVIGILAATVAPRFTKVTDSSRESSVRENLRLVRQAIELHLAHHGSYPGDAGTEVDFKSDLQPYLKRFPVNHVDKNEHGAVKMQTTGTAMTGMVPPSGGWRYDNVSGQFMANSNGISSTGDWYHQL</sequence>
<dbReference type="GO" id="GO:0016020">
    <property type="term" value="C:membrane"/>
    <property type="evidence" value="ECO:0007669"/>
    <property type="project" value="UniProtKB-SubCell"/>
</dbReference>
<evidence type="ECO:0000256" key="2">
    <source>
        <dbReference type="ARBA" id="ARBA00022481"/>
    </source>
</evidence>
<dbReference type="Proteomes" id="UP000320496">
    <property type="component" value="Chromosome"/>
</dbReference>
<keyword evidence="8" id="KW-1185">Reference proteome</keyword>
<dbReference type="AlphaFoldDB" id="A0A517Z191"/>
<dbReference type="Gene3D" id="3.30.700.10">
    <property type="entry name" value="Glycoprotein, Type 4 Pilin"/>
    <property type="match status" value="1"/>
</dbReference>
<keyword evidence="2" id="KW-0488">Methylation</keyword>
<dbReference type="EMBL" id="CP036275">
    <property type="protein sequence ID" value="QDU36238.1"/>
    <property type="molecule type" value="Genomic_DNA"/>
</dbReference>
<gene>
    <name evidence="7" type="primary">xcpT_9</name>
    <name evidence="7" type="ORF">Mal4_05220</name>
</gene>
<dbReference type="SUPFAM" id="SSF54523">
    <property type="entry name" value="Pili subunits"/>
    <property type="match status" value="1"/>
</dbReference>
<dbReference type="InterPro" id="IPR012902">
    <property type="entry name" value="N_methyl_site"/>
</dbReference>
<name>A0A517Z191_9PLAN</name>